<feature type="compositionally biased region" description="Low complexity" evidence="1">
    <location>
        <begin position="321"/>
        <end position="330"/>
    </location>
</feature>
<dbReference type="EMBL" id="VIIS01001783">
    <property type="protein sequence ID" value="KAF0292947.1"/>
    <property type="molecule type" value="Genomic_DNA"/>
</dbReference>
<feature type="compositionally biased region" description="Acidic residues" evidence="1">
    <location>
        <begin position="335"/>
        <end position="358"/>
    </location>
</feature>
<evidence type="ECO:0000256" key="1">
    <source>
        <dbReference type="SAM" id="MobiDB-lite"/>
    </source>
</evidence>
<gene>
    <name evidence="2" type="ORF">FJT64_009145</name>
</gene>
<evidence type="ECO:0000313" key="3">
    <source>
        <dbReference type="Proteomes" id="UP000440578"/>
    </source>
</evidence>
<accession>A0A6A4V9K4</accession>
<feature type="compositionally biased region" description="Acidic residues" evidence="1">
    <location>
        <begin position="374"/>
        <end position="386"/>
    </location>
</feature>
<feature type="compositionally biased region" description="Acidic residues" evidence="1">
    <location>
        <begin position="258"/>
        <end position="300"/>
    </location>
</feature>
<feature type="region of interest" description="Disordered" evidence="1">
    <location>
        <begin position="231"/>
        <end position="386"/>
    </location>
</feature>
<feature type="compositionally biased region" description="Polar residues" evidence="1">
    <location>
        <begin position="135"/>
        <end position="150"/>
    </location>
</feature>
<keyword evidence="3" id="KW-1185">Reference proteome</keyword>
<dbReference type="OrthoDB" id="10560116at2759"/>
<feature type="compositionally biased region" description="Low complexity" evidence="1">
    <location>
        <begin position="167"/>
        <end position="182"/>
    </location>
</feature>
<organism evidence="2 3">
    <name type="scientific">Amphibalanus amphitrite</name>
    <name type="common">Striped barnacle</name>
    <name type="synonym">Balanus amphitrite</name>
    <dbReference type="NCBI Taxonomy" id="1232801"/>
    <lineage>
        <taxon>Eukaryota</taxon>
        <taxon>Metazoa</taxon>
        <taxon>Ecdysozoa</taxon>
        <taxon>Arthropoda</taxon>
        <taxon>Crustacea</taxon>
        <taxon>Multicrustacea</taxon>
        <taxon>Cirripedia</taxon>
        <taxon>Thoracica</taxon>
        <taxon>Thoracicalcarea</taxon>
        <taxon>Balanomorpha</taxon>
        <taxon>Balanoidea</taxon>
        <taxon>Balanidae</taxon>
        <taxon>Amphibalaninae</taxon>
        <taxon>Amphibalanus</taxon>
    </lineage>
</organism>
<protein>
    <submittedName>
        <fullName evidence="2">Uncharacterized protein</fullName>
    </submittedName>
</protein>
<comment type="caution">
    <text evidence="2">The sequence shown here is derived from an EMBL/GenBank/DDBJ whole genome shotgun (WGS) entry which is preliminary data.</text>
</comment>
<evidence type="ECO:0000313" key="2">
    <source>
        <dbReference type="EMBL" id="KAF0292947.1"/>
    </source>
</evidence>
<feature type="region of interest" description="Disordered" evidence="1">
    <location>
        <begin position="96"/>
        <end position="208"/>
    </location>
</feature>
<dbReference type="AlphaFoldDB" id="A0A6A4V9K4"/>
<reference evidence="2 3" key="1">
    <citation type="submission" date="2019-07" db="EMBL/GenBank/DDBJ databases">
        <title>Draft genome assembly of a fouling barnacle, Amphibalanus amphitrite (Darwin, 1854): The first reference genome for Thecostraca.</title>
        <authorList>
            <person name="Kim W."/>
        </authorList>
    </citation>
    <scope>NUCLEOTIDE SEQUENCE [LARGE SCALE GENOMIC DNA]</scope>
    <source>
        <strain evidence="2">SNU_AA5</strain>
        <tissue evidence="2">Soma without cirri and trophi</tissue>
    </source>
</reference>
<feature type="compositionally biased region" description="Polar residues" evidence="1">
    <location>
        <begin position="119"/>
        <end position="128"/>
    </location>
</feature>
<proteinExistence type="predicted"/>
<name>A0A6A4V9K4_AMPAM</name>
<sequence length="386" mass="40720">MAIQPIPLARNHYHHGYLTAPPSPAPTLPPPTRRHRFVPASNIQYGKVPTHFMTDAELHGLVCVPASALGSALAEHRDHVTHHRDGSVTTHRTVVAGSDGTTSHSTRITSAGRKGTVVETRTNSSSGVQRHRQSVQDTGTGLVRTSTGSAFSEGRPGLPSQADVITSSSSEGSNSQSRASASGYDVNGEPLPARSVSESASQGVGGPSIPVLPPIESLSWHPSEVPKTRILRGPLRFSGGPGGKDLGDLDFSAQYDAGPDDPESEEDASSSEEEADPEGDEQELEEDESSEGEEESEENDTDSRKRIEGEPTSSSIDYLLPPSSSEPSSPGANEEAADDDDAGDDDVSQDDDALEQSEDSTTLGDDSKAQGDGDERDDDDDDDDDD</sequence>
<feature type="compositionally biased region" description="Polar residues" evidence="1">
    <location>
        <begin position="99"/>
        <end position="109"/>
    </location>
</feature>
<dbReference type="Proteomes" id="UP000440578">
    <property type="component" value="Unassembled WGS sequence"/>
</dbReference>